<evidence type="ECO:0000313" key="1">
    <source>
        <dbReference type="EMBL" id="MPC55589.1"/>
    </source>
</evidence>
<gene>
    <name evidence="1" type="ORF">E2C01_049531</name>
</gene>
<dbReference type="AlphaFoldDB" id="A0A5B7GDC8"/>
<keyword evidence="2" id="KW-1185">Reference proteome</keyword>
<dbReference type="EMBL" id="VSRR010013296">
    <property type="protein sequence ID" value="MPC55589.1"/>
    <property type="molecule type" value="Genomic_DNA"/>
</dbReference>
<organism evidence="1 2">
    <name type="scientific">Portunus trituberculatus</name>
    <name type="common">Swimming crab</name>
    <name type="synonym">Neptunus trituberculatus</name>
    <dbReference type="NCBI Taxonomy" id="210409"/>
    <lineage>
        <taxon>Eukaryota</taxon>
        <taxon>Metazoa</taxon>
        <taxon>Ecdysozoa</taxon>
        <taxon>Arthropoda</taxon>
        <taxon>Crustacea</taxon>
        <taxon>Multicrustacea</taxon>
        <taxon>Malacostraca</taxon>
        <taxon>Eumalacostraca</taxon>
        <taxon>Eucarida</taxon>
        <taxon>Decapoda</taxon>
        <taxon>Pleocyemata</taxon>
        <taxon>Brachyura</taxon>
        <taxon>Eubrachyura</taxon>
        <taxon>Portunoidea</taxon>
        <taxon>Portunidae</taxon>
        <taxon>Portuninae</taxon>
        <taxon>Portunus</taxon>
    </lineage>
</organism>
<protein>
    <submittedName>
        <fullName evidence="1">Uncharacterized protein</fullName>
    </submittedName>
</protein>
<name>A0A5B7GDC8_PORTR</name>
<reference evidence="1 2" key="1">
    <citation type="submission" date="2019-05" db="EMBL/GenBank/DDBJ databases">
        <title>Another draft genome of Portunus trituberculatus and its Hox gene families provides insights of decapod evolution.</title>
        <authorList>
            <person name="Jeong J.-H."/>
            <person name="Song I."/>
            <person name="Kim S."/>
            <person name="Choi T."/>
            <person name="Kim D."/>
            <person name="Ryu S."/>
            <person name="Kim W."/>
        </authorList>
    </citation>
    <scope>NUCLEOTIDE SEQUENCE [LARGE SCALE GENOMIC DNA]</scope>
    <source>
        <tissue evidence="1">Muscle</tissue>
    </source>
</reference>
<proteinExistence type="predicted"/>
<dbReference type="Proteomes" id="UP000324222">
    <property type="component" value="Unassembled WGS sequence"/>
</dbReference>
<sequence length="63" mass="7297">MERRLFSPNLITTQCVSLEAQKSRTRNSLTTVHFRYLAERFGGKVTETRERIRVPPKNCMGKG</sequence>
<comment type="caution">
    <text evidence="1">The sequence shown here is derived from an EMBL/GenBank/DDBJ whole genome shotgun (WGS) entry which is preliminary data.</text>
</comment>
<evidence type="ECO:0000313" key="2">
    <source>
        <dbReference type="Proteomes" id="UP000324222"/>
    </source>
</evidence>
<accession>A0A5B7GDC8</accession>